<dbReference type="InterPro" id="IPR020103">
    <property type="entry name" value="PsdUridine_synth_cat_dom_sf"/>
</dbReference>
<accession>A0ABS7T0N8</accession>
<dbReference type="Proteomes" id="UP000734271">
    <property type="component" value="Unassembled WGS sequence"/>
</dbReference>
<organism evidence="7 8">
    <name type="scientific">Anaerococcus murdochii</name>
    <dbReference type="NCBI Taxonomy" id="411577"/>
    <lineage>
        <taxon>Bacteria</taxon>
        <taxon>Bacillati</taxon>
        <taxon>Bacillota</taxon>
        <taxon>Tissierellia</taxon>
        <taxon>Tissierellales</taxon>
        <taxon>Peptoniphilaceae</taxon>
        <taxon>Anaerococcus</taxon>
    </lineage>
</organism>
<dbReference type="Gene3D" id="3.30.2350.10">
    <property type="entry name" value="Pseudouridine synthase"/>
    <property type="match status" value="1"/>
</dbReference>
<evidence type="ECO:0000256" key="1">
    <source>
        <dbReference type="ARBA" id="ARBA00000073"/>
    </source>
</evidence>
<proteinExistence type="inferred from homology"/>
<keyword evidence="5" id="KW-0694">RNA-binding</keyword>
<dbReference type="RefSeq" id="WP_223420295.1">
    <property type="nucleotide sequence ID" value="NZ_JAIPME010000002.1"/>
</dbReference>
<evidence type="ECO:0000256" key="3">
    <source>
        <dbReference type="ARBA" id="ARBA00031870"/>
    </source>
</evidence>
<comment type="similarity">
    <text evidence="2">Belongs to the pseudouridine synthase RluA family.</text>
</comment>
<dbReference type="Pfam" id="PF00849">
    <property type="entry name" value="PseudoU_synth_2"/>
    <property type="match status" value="1"/>
</dbReference>
<feature type="domain" description="Pseudouridine synthase RsuA/RluA-like" evidence="6">
    <location>
        <begin position="81"/>
        <end position="226"/>
    </location>
</feature>
<protein>
    <recommendedName>
        <fullName evidence="3">RNA pseudouridylate synthase</fullName>
    </recommendedName>
    <alternativeName>
        <fullName evidence="4">RNA-uridine isomerase</fullName>
    </alternativeName>
</protein>
<reference evidence="7 8" key="1">
    <citation type="submission" date="2021-08" db="EMBL/GenBank/DDBJ databases">
        <title>FDA dAtabase for Regulatory Grade micrObial Sequences (FDA-ARGOS): Supporting development and validation of Infectious Disease Dx tests.</title>
        <authorList>
            <person name="Sproer C."/>
            <person name="Gronow S."/>
            <person name="Severitt S."/>
            <person name="Schroder I."/>
            <person name="Tallon L."/>
            <person name="Sadzewicz L."/>
            <person name="Zhao X."/>
            <person name="Boylan J."/>
            <person name="Ott S."/>
            <person name="Bowen H."/>
            <person name="Vavikolanu K."/>
            <person name="Hazen T."/>
            <person name="Aluvathingal J."/>
            <person name="Nadendla S."/>
            <person name="Lowell S."/>
            <person name="Myers T."/>
            <person name="Yan Y."/>
            <person name="Sichtig H."/>
        </authorList>
    </citation>
    <scope>NUCLEOTIDE SEQUENCE [LARGE SCALE GENOMIC DNA]</scope>
    <source>
        <strain evidence="7 8">FDAARGOS_1460</strain>
    </source>
</reference>
<evidence type="ECO:0000256" key="5">
    <source>
        <dbReference type="PROSITE-ProRule" id="PRU00182"/>
    </source>
</evidence>
<dbReference type="SUPFAM" id="SSF55120">
    <property type="entry name" value="Pseudouridine synthase"/>
    <property type="match status" value="1"/>
</dbReference>
<gene>
    <name evidence="7" type="ORF">K8P03_08655</name>
</gene>
<evidence type="ECO:0000313" key="8">
    <source>
        <dbReference type="Proteomes" id="UP000734271"/>
    </source>
</evidence>
<dbReference type="InterPro" id="IPR006145">
    <property type="entry name" value="PsdUridine_synth_RsuA/RluA"/>
</dbReference>
<comment type="catalytic activity">
    <reaction evidence="1">
        <text>a uridine in RNA = a pseudouridine in RNA</text>
        <dbReference type="Rhea" id="RHEA:48348"/>
        <dbReference type="Rhea" id="RHEA-COMP:12068"/>
        <dbReference type="Rhea" id="RHEA-COMP:12069"/>
        <dbReference type="ChEBI" id="CHEBI:65314"/>
        <dbReference type="ChEBI" id="CHEBI:65315"/>
    </reaction>
</comment>
<name>A0ABS7T0N8_9FIRM</name>
<sequence>MKYIKFKNSKKISLKKFLKEKSISMRAYQELIKGGIFVNDEPTFKNISLKEGDTIKIFIEDENLDYKPIEGDLKIVYEDDNLLVVNKPSGLTVNSNNQVSLANYLAYYFKENNIKAKIRLISRLDMNTSGLMMVAKNKYAQAYYQKQLEENKITKKYLAYIKGELNIDKLYKIRLAYDESSKSYRENNDGKEAITYFKSIEVGGKYSIIECDIKTGKTHQIRASLSNLKYPIIGDLLYGSEYQFERFLLHSYYLQFIEFLSQESIILEDFHDFKPFLIKL</sequence>
<dbReference type="PANTHER" id="PTHR21600:SF44">
    <property type="entry name" value="RIBOSOMAL LARGE SUBUNIT PSEUDOURIDINE SYNTHASE D"/>
    <property type="match status" value="1"/>
</dbReference>
<keyword evidence="8" id="KW-1185">Reference proteome</keyword>
<evidence type="ECO:0000256" key="4">
    <source>
        <dbReference type="ARBA" id="ARBA00033164"/>
    </source>
</evidence>
<dbReference type="InterPro" id="IPR050188">
    <property type="entry name" value="RluA_PseudoU_synthase"/>
</dbReference>
<evidence type="ECO:0000313" key="7">
    <source>
        <dbReference type="EMBL" id="MBZ2387350.1"/>
    </source>
</evidence>
<dbReference type="CDD" id="cd02869">
    <property type="entry name" value="PseudoU_synth_RluA_like"/>
    <property type="match status" value="1"/>
</dbReference>
<dbReference type="PROSITE" id="PS50889">
    <property type="entry name" value="S4"/>
    <property type="match status" value="1"/>
</dbReference>
<evidence type="ECO:0000259" key="6">
    <source>
        <dbReference type="Pfam" id="PF00849"/>
    </source>
</evidence>
<dbReference type="PANTHER" id="PTHR21600">
    <property type="entry name" value="MITOCHONDRIAL RNA PSEUDOURIDINE SYNTHASE"/>
    <property type="match status" value="1"/>
</dbReference>
<comment type="caution">
    <text evidence="7">The sequence shown here is derived from an EMBL/GenBank/DDBJ whole genome shotgun (WGS) entry which is preliminary data.</text>
</comment>
<evidence type="ECO:0000256" key="2">
    <source>
        <dbReference type="ARBA" id="ARBA00010876"/>
    </source>
</evidence>
<dbReference type="EMBL" id="JAIPME010000002">
    <property type="protein sequence ID" value="MBZ2387350.1"/>
    <property type="molecule type" value="Genomic_DNA"/>
</dbReference>